<keyword evidence="5" id="KW-1185">Reference proteome</keyword>
<dbReference type="SMART" id="SM00267">
    <property type="entry name" value="GGDEF"/>
    <property type="match status" value="1"/>
</dbReference>
<reference evidence="4 5" key="1">
    <citation type="submission" date="2019-04" db="EMBL/GenBank/DDBJ databases">
        <title>Mesorhizobium composti sp. nov., isolated from compost.</title>
        <authorList>
            <person name="Lin S.-Y."/>
            <person name="Hameed A."/>
            <person name="Hsieh Y.-T."/>
            <person name="Young C.-C."/>
        </authorList>
    </citation>
    <scope>NUCLEOTIDE SEQUENCE [LARGE SCALE GENOMIC DNA]</scope>
    <source>
        <strain evidence="4 5">CC-YTH430</strain>
    </source>
</reference>
<feature type="domain" description="GGDEF" evidence="3">
    <location>
        <begin position="264"/>
        <end position="402"/>
    </location>
</feature>
<dbReference type="SUPFAM" id="SSF55073">
    <property type="entry name" value="Nucleotide cyclase"/>
    <property type="match status" value="1"/>
</dbReference>
<evidence type="ECO:0000259" key="2">
    <source>
        <dbReference type="PROSITE" id="PS50883"/>
    </source>
</evidence>
<sequence length="669" mass="74505">MSDYAISALGDLAPVEPVTQAQALPEAAELRRLFHEQSQAARRAAARPGLYIAVVVYLFFAVADLLLVPDVAIYTITARFAVGVSALAILETLLRFDARTEWLDATCAGAIILGYIGWLLPTAASVNHESVSYYMVFGTIFMMSANLFFTFRFRFSVVTSLLILSILYVVNYFVPSSSNYKLVFGAFYVSCFVFTSYINWKLNRERYNVFLNALEARNQHKEATERGKALLRLSRTDPLTGLENRRAVDERLRDLWNAWQLHGSTFAVLLIDVDFFKRFNDHYGHQEGDRCLTLVADSLRRLVEMRNASIGRYGGEEFIVLSPLQTLEDVARLSEEIREAVEVLGITHNERRDGTQFVTVSVGAAFTRDQAGTKLEKIIHEADRALYLAKANGRNCARLFDPNDPQSSDESENIAALLKIAIERDLVSLVFQPILSVRSGQVEALEALMRLTMPDGTAVPPSLFIPVAERTGAILELGRWAIRTACGELMANEHIRTISVNVSPVQLKAPGFAASVAAALGEAGVPGSRLAFEITEGLEMEMHSDVLRCISDLKLLGIKIWLDDFGTGFAGLSWLRLIDFDVVKVDRSFLHDCVSPRGQAMFRDIVGLLRNRGQKILVEGVESEEQMDLLRKLAIDLAQGFHVGRPARAESFRSFFPPSRRQKALGNPL</sequence>
<dbReference type="InterPro" id="IPR001633">
    <property type="entry name" value="EAL_dom"/>
</dbReference>
<feature type="transmembrane region" description="Helical" evidence="1">
    <location>
        <begin position="156"/>
        <end position="174"/>
    </location>
</feature>
<proteinExistence type="predicted"/>
<dbReference type="Pfam" id="PF00563">
    <property type="entry name" value="EAL"/>
    <property type="match status" value="1"/>
</dbReference>
<organism evidence="4 5">
    <name type="scientific">Ollibium composti</name>
    <dbReference type="NCBI Taxonomy" id="2675109"/>
    <lineage>
        <taxon>Bacteria</taxon>
        <taxon>Pseudomonadati</taxon>
        <taxon>Pseudomonadota</taxon>
        <taxon>Alphaproteobacteria</taxon>
        <taxon>Hyphomicrobiales</taxon>
        <taxon>Phyllobacteriaceae</taxon>
        <taxon>Ollibium</taxon>
    </lineage>
</organism>
<feature type="transmembrane region" description="Helical" evidence="1">
    <location>
        <begin position="180"/>
        <end position="200"/>
    </location>
</feature>
<accession>A0ABY2Q8T5</accession>
<dbReference type="Gene3D" id="3.30.70.270">
    <property type="match status" value="1"/>
</dbReference>
<dbReference type="PANTHER" id="PTHR33121">
    <property type="entry name" value="CYCLIC DI-GMP PHOSPHODIESTERASE PDEF"/>
    <property type="match status" value="1"/>
</dbReference>
<dbReference type="InterPro" id="IPR000160">
    <property type="entry name" value="GGDEF_dom"/>
</dbReference>
<protein>
    <submittedName>
        <fullName evidence="4">EAL domain-containing protein</fullName>
    </submittedName>
</protein>
<evidence type="ECO:0000259" key="3">
    <source>
        <dbReference type="PROSITE" id="PS50887"/>
    </source>
</evidence>
<feature type="transmembrane region" description="Helical" evidence="1">
    <location>
        <begin position="73"/>
        <end position="90"/>
    </location>
</feature>
<feature type="domain" description="EAL" evidence="2">
    <location>
        <begin position="411"/>
        <end position="660"/>
    </location>
</feature>
<dbReference type="CDD" id="cd01948">
    <property type="entry name" value="EAL"/>
    <property type="match status" value="1"/>
</dbReference>
<keyword evidence="1" id="KW-0472">Membrane</keyword>
<evidence type="ECO:0000313" key="4">
    <source>
        <dbReference type="EMBL" id="THF57005.1"/>
    </source>
</evidence>
<dbReference type="Pfam" id="PF00990">
    <property type="entry name" value="GGDEF"/>
    <property type="match status" value="1"/>
</dbReference>
<feature type="transmembrane region" description="Helical" evidence="1">
    <location>
        <begin position="102"/>
        <end position="120"/>
    </location>
</feature>
<dbReference type="InterPro" id="IPR050706">
    <property type="entry name" value="Cyclic-di-GMP_PDE-like"/>
</dbReference>
<dbReference type="InterPro" id="IPR035919">
    <property type="entry name" value="EAL_sf"/>
</dbReference>
<dbReference type="Gene3D" id="3.20.20.450">
    <property type="entry name" value="EAL domain"/>
    <property type="match status" value="1"/>
</dbReference>
<gene>
    <name evidence="4" type="ORF">E6C48_11835</name>
</gene>
<dbReference type="PANTHER" id="PTHR33121:SF70">
    <property type="entry name" value="SIGNALING PROTEIN YKOW"/>
    <property type="match status" value="1"/>
</dbReference>
<dbReference type="PROSITE" id="PS50887">
    <property type="entry name" value="GGDEF"/>
    <property type="match status" value="1"/>
</dbReference>
<dbReference type="Proteomes" id="UP000306441">
    <property type="component" value="Unassembled WGS sequence"/>
</dbReference>
<dbReference type="EMBL" id="SSNY01000006">
    <property type="protein sequence ID" value="THF57005.1"/>
    <property type="molecule type" value="Genomic_DNA"/>
</dbReference>
<dbReference type="InterPro" id="IPR043128">
    <property type="entry name" value="Rev_trsase/Diguanyl_cyclase"/>
</dbReference>
<dbReference type="RefSeq" id="WP_136357403.1">
    <property type="nucleotide sequence ID" value="NZ_SSNY01000006.1"/>
</dbReference>
<dbReference type="PROSITE" id="PS50883">
    <property type="entry name" value="EAL"/>
    <property type="match status" value="1"/>
</dbReference>
<dbReference type="CDD" id="cd01949">
    <property type="entry name" value="GGDEF"/>
    <property type="match status" value="1"/>
</dbReference>
<dbReference type="SMART" id="SM00052">
    <property type="entry name" value="EAL"/>
    <property type="match status" value="1"/>
</dbReference>
<keyword evidence="1" id="KW-0812">Transmembrane</keyword>
<evidence type="ECO:0000313" key="5">
    <source>
        <dbReference type="Proteomes" id="UP000306441"/>
    </source>
</evidence>
<comment type="caution">
    <text evidence="4">The sequence shown here is derived from an EMBL/GenBank/DDBJ whole genome shotgun (WGS) entry which is preliminary data.</text>
</comment>
<dbReference type="InterPro" id="IPR029787">
    <property type="entry name" value="Nucleotide_cyclase"/>
</dbReference>
<evidence type="ECO:0000256" key="1">
    <source>
        <dbReference type="SAM" id="Phobius"/>
    </source>
</evidence>
<feature type="transmembrane region" description="Helical" evidence="1">
    <location>
        <begin position="49"/>
        <end position="67"/>
    </location>
</feature>
<dbReference type="NCBIfam" id="TIGR00254">
    <property type="entry name" value="GGDEF"/>
    <property type="match status" value="1"/>
</dbReference>
<dbReference type="SUPFAM" id="SSF141868">
    <property type="entry name" value="EAL domain-like"/>
    <property type="match status" value="1"/>
</dbReference>
<name>A0ABY2Q8T5_9HYPH</name>
<keyword evidence="1" id="KW-1133">Transmembrane helix</keyword>